<dbReference type="InterPro" id="IPR029069">
    <property type="entry name" value="HotDog_dom_sf"/>
</dbReference>
<keyword evidence="7" id="KW-0275">Fatty acid biosynthesis</keyword>
<feature type="domain" description="Acyl-ACP thioesterase N-terminal hotdog" evidence="8">
    <location>
        <begin position="4"/>
        <end position="123"/>
    </location>
</feature>
<keyword evidence="6" id="KW-0443">Lipid metabolism</keyword>
<evidence type="ECO:0000313" key="11">
    <source>
        <dbReference type="Proteomes" id="UP000218387"/>
    </source>
</evidence>
<accession>A0A4P9CAX0</accession>
<evidence type="ECO:0000256" key="1">
    <source>
        <dbReference type="ARBA" id="ARBA00006500"/>
    </source>
</evidence>
<keyword evidence="5" id="KW-0809">Transit peptide</keyword>
<dbReference type="Proteomes" id="UP000218387">
    <property type="component" value="Chromosome"/>
</dbReference>
<dbReference type="Gene3D" id="3.10.129.10">
    <property type="entry name" value="Hotdog Thioesterase"/>
    <property type="match status" value="2"/>
</dbReference>
<name>A0A4P9CAX0_EUBML</name>
<keyword evidence="3" id="KW-0378">Hydrolase</keyword>
<evidence type="ECO:0000259" key="8">
    <source>
        <dbReference type="Pfam" id="PF01643"/>
    </source>
</evidence>
<organism evidence="10 11">
    <name type="scientific">Eubacterium maltosivorans</name>
    <dbReference type="NCBI Taxonomy" id="2041044"/>
    <lineage>
        <taxon>Bacteria</taxon>
        <taxon>Bacillati</taxon>
        <taxon>Bacillota</taxon>
        <taxon>Clostridia</taxon>
        <taxon>Eubacteriales</taxon>
        <taxon>Eubacteriaceae</taxon>
        <taxon>Eubacterium</taxon>
    </lineage>
</organism>
<evidence type="ECO:0000256" key="2">
    <source>
        <dbReference type="ARBA" id="ARBA00022516"/>
    </source>
</evidence>
<reference evidence="10 11" key="1">
    <citation type="submission" date="2018-05" db="EMBL/GenBank/DDBJ databases">
        <title>Genome comparison of Eubacterium sp.</title>
        <authorList>
            <person name="Feng Y."/>
            <person name="Sanchez-Andrea I."/>
            <person name="Stams A.J.M."/>
            <person name="De Vos W.M."/>
        </authorList>
    </citation>
    <scope>NUCLEOTIDE SEQUENCE [LARGE SCALE GENOMIC DNA]</scope>
    <source>
        <strain evidence="10 11">YI</strain>
    </source>
</reference>
<keyword evidence="2" id="KW-0444">Lipid biosynthesis</keyword>
<dbReference type="InterPro" id="IPR045023">
    <property type="entry name" value="FATA/B"/>
</dbReference>
<dbReference type="CDD" id="cd00586">
    <property type="entry name" value="4HBT"/>
    <property type="match status" value="1"/>
</dbReference>
<evidence type="ECO:0000259" key="9">
    <source>
        <dbReference type="Pfam" id="PF20791"/>
    </source>
</evidence>
<proteinExistence type="inferred from homology"/>
<dbReference type="AlphaFoldDB" id="A0A4P9CAX0"/>
<evidence type="ECO:0000256" key="6">
    <source>
        <dbReference type="ARBA" id="ARBA00023098"/>
    </source>
</evidence>
<evidence type="ECO:0000256" key="5">
    <source>
        <dbReference type="ARBA" id="ARBA00022946"/>
    </source>
</evidence>
<evidence type="ECO:0000313" key="10">
    <source>
        <dbReference type="EMBL" id="QCT72749.1"/>
    </source>
</evidence>
<keyword evidence="11" id="KW-1185">Reference proteome</keyword>
<dbReference type="KEGG" id="emt:CPZ25_015925"/>
<dbReference type="PANTHER" id="PTHR31727">
    <property type="entry name" value="OLEOYL-ACYL CARRIER PROTEIN THIOESTERASE 1, CHLOROPLASTIC"/>
    <property type="match status" value="1"/>
</dbReference>
<comment type="similarity">
    <text evidence="1">Belongs to the acyl-ACP thioesterase family.</text>
</comment>
<dbReference type="EMBL" id="CP029487">
    <property type="protein sequence ID" value="QCT72749.1"/>
    <property type="molecule type" value="Genomic_DNA"/>
</dbReference>
<evidence type="ECO:0008006" key="12">
    <source>
        <dbReference type="Google" id="ProtNLM"/>
    </source>
</evidence>
<sequence length="246" mass="28955">MGIIYEKKQKINGYECTYNYQLQPTAALNYFQQTSQEQSEQLGVGPEVLDEMGLAWFLVKYKLQFHEYPKFNDEVMVETEAIAFDKFAAHRRFAIKSLDGRMMVEGDTEWMLQNRSENRLERLSNVPELDVYESGHENHFKLKRVAKVDEWTDSKNFQVRYLDIDFNSHVNHVKYLAWALETLPLEKVKAGEIETAKIIYKNQGFYGDMITVKSAEIAEDTYRMDIENQEGTLLCQIEMTMRIREE</sequence>
<evidence type="ECO:0000256" key="3">
    <source>
        <dbReference type="ARBA" id="ARBA00022801"/>
    </source>
</evidence>
<protein>
    <recommendedName>
        <fullName evidence="12">Acyl-ACP thioesterase</fullName>
    </recommendedName>
</protein>
<dbReference type="InterPro" id="IPR002864">
    <property type="entry name" value="Acyl-ACP_thioesterase_NHD"/>
</dbReference>
<evidence type="ECO:0000256" key="4">
    <source>
        <dbReference type="ARBA" id="ARBA00022832"/>
    </source>
</evidence>
<dbReference type="RefSeq" id="WP_074617806.1">
    <property type="nucleotide sequence ID" value="NZ_CP029487.1"/>
</dbReference>
<dbReference type="PANTHER" id="PTHR31727:SF6">
    <property type="entry name" value="OLEOYL-ACYL CARRIER PROTEIN THIOESTERASE 1, CHLOROPLASTIC"/>
    <property type="match status" value="1"/>
</dbReference>
<dbReference type="Pfam" id="PF01643">
    <property type="entry name" value="Acyl-ACP_TE"/>
    <property type="match status" value="1"/>
</dbReference>
<gene>
    <name evidence="10" type="ORF">CPZ25_015925</name>
</gene>
<dbReference type="SUPFAM" id="SSF54637">
    <property type="entry name" value="Thioesterase/thiol ester dehydrase-isomerase"/>
    <property type="match status" value="2"/>
</dbReference>
<dbReference type="InterPro" id="IPR049427">
    <property type="entry name" value="Acyl-ACP_TE_C"/>
</dbReference>
<dbReference type="Pfam" id="PF20791">
    <property type="entry name" value="Acyl-ACP_TE_C"/>
    <property type="match status" value="1"/>
</dbReference>
<keyword evidence="4" id="KW-0276">Fatty acid metabolism</keyword>
<dbReference type="GO" id="GO:0016297">
    <property type="term" value="F:fatty acyl-[ACP] hydrolase activity"/>
    <property type="evidence" value="ECO:0007669"/>
    <property type="project" value="InterPro"/>
</dbReference>
<dbReference type="GO" id="GO:0000036">
    <property type="term" value="F:acyl carrier activity"/>
    <property type="evidence" value="ECO:0007669"/>
    <property type="project" value="TreeGrafter"/>
</dbReference>
<feature type="domain" description="Acyl-ACP thioesterase-like C-terminal" evidence="9">
    <location>
        <begin position="152"/>
        <end position="239"/>
    </location>
</feature>
<evidence type="ECO:0000256" key="7">
    <source>
        <dbReference type="ARBA" id="ARBA00023160"/>
    </source>
</evidence>